<evidence type="ECO:0000313" key="6">
    <source>
        <dbReference type="RefSeq" id="XP_041632973.2"/>
    </source>
</evidence>
<dbReference type="PANTHER" id="PTHR12420">
    <property type="entry name" value="PHD FINGER PROTEIN"/>
    <property type="match status" value="1"/>
</dbReference>
<evidence type="ECO:0000256" key="3">
    <source>
        <dbReference type="ARBA" id="ARBA00022833"/>
    </source>
</evidence>
<dbReference type="Pfam" id="PF13771">
    <property type="entry name" value="zf-HC5HC2H"/>
    <property type="match status" value="1"/>
</dbReference>
<keyword evidence="3" id="KW-0862">Zinc</keyword>
<accession>A0ABM3C7X4</accession>
<gene>
    <name evidence="6" type="primary">LOC108079516</name>
</gene>
<dbReference type="SUPFAM" id="SSF57903">
    <property type="entry name" value="FYVE/PHD zinc finger"/>
    <property type="match status" value="1"/>
</dbReference>
<dbReference type="InterPro" id="IPR034732">
    <property type="entry name" value="EPHD"/>
</dbReference>
<organism evidence="5 6">
    <name type="scientific">Drosophila kikkawai</name>
    <name type="common">Fruit fly</name>
    <dbReference type="NCBI Taxonomy" id="30033"/>
    <lineage>
        <taxon>Eukaryota</taxon>
        <taxon>Metazoa</taxon>
        <taxon>Ecdysozoa</taxon>
        <taxon>Arthropoda</taxon>
        <taxon>Hexapoda</taxon>
        <taxon>Insecta</taxon>
        <taxon>Pterygota</taxon>
        <taxon>Neoptera</taxon>
        <taxon>Endopterygota</taxon>
        <taxon>Diptera</taxon>
        <taxon>Brachycera</taxon>
        <taxon>Muscomorpha</taxon>
        <taxon>Ephydroidea</taxon>
        <taxon>Drosophilidae</taxon>
        <taxon>Drosophila</taxon>
        <taxon>Sophophora</taxon>
    </lineage>
</organism>
<dbReference type="InterPro" id="IPR051188">
    <property type="entry name" value="PHD-type_Zinc_Finger"/>
</dbReference>
<dbReference type="Pfam" id="PF26054">
    <property type="entry name" value="PHD_G2E3"/>
    <property type="match status" value="1"/>
</dbReference>
<dbReference type="PROSITE" id="PS51805">
    <property type="entry name" value="EPHD"/>
    <property type="match status" value="1"/>
</dbReference>
<reference evidence="5" key="1">
    <citation type="submission" date="2025-05" db="UniProtKB">
        <authorList>
            <consortium name="RefSeq"/>
        </authorList>
    </citation>
    <scope>NUCLEOTIDE SEQUENCE [LARGE SCALE GENOMIC DNA]</scope>
    <source>
        <strain evidence="5">14028-0561.14</strain>
    </source>
</reference>
<feature type="domain" description="PHD-type" evidence="4">
    <location>
        <begin position="1"/>
        <end position="100"/>
    </location>
</feature>
<evidence type="ECO:0000256" key="1">
    <source>
        <dbReference type="ARBA" id="ARBA00022723"/>
    </source>
</evidence>
<dbReference type="GeneID" id="108079516"/>
<evidence type="ECO:0000259" key="4">
    <source>
        <dbReference type="PROSITE" id="PS51805"/>
    </source>
</evidence>
<evidence type="ECO:0000313" key="5">
    <source>
        <dbReference type="Proteomes" id="UP001652661"/>
    </source>
</evidence>
<dbReference type="Proteomes" id="UP001652661">
    <property type="component" value="Chromosome 2R"/>
</dbReference>
<keyword evidence="2" id="KW-0863">Zinc-finger</keyword>
<name>A0ABM3C7X4_DROKI</name>
<reference evidence="6" key="2">
    <citation type="submission" date="2025-08" db="UniProtKB">
        <authorList>
            <consortium name="RefSeq"/>
        </authorList>
    </citation>
    <scope>IDENTIFICATION</scope>
    <source>
        <strain evidence="6">14028-0561.14</strain>
        <tissue evidence="6">Whole fly</tissue>
    </source>
</reference>
<dbReference type="Gene3D" id="3.30.40.10">
    <property type="entry name" value="Zinc/RING finger domain, C3HC4 (zinc finger)"/>
    <property type="match status" value="2"/>
</dbReference>
<dbReference type="InterPro" id="IPR013083">
    <property type="entry name" value="Znf_RING/FYVE/PHD"/>
</dbReference>
<evidence type="ECO:0000256" key="2">
    <source>
        <dbReference type="ARBA" id="ARBA00022771"/>
    </source>
</evidence>
<keyword evidence="5" id="KW-1185">Reference proteome</keyword>
<proteinExistence type="predicted"/>
<dbReference type="InterPro" id="IPR059102">
    <property type="entry name" value="PHD_PHF7/G2E3-like"/>
</dbReference>
<keyword evidence="1" id="KW-0479">Metal-binding</keyword>
<protein>
    <submittedName>
        <fullName evidence="6">PHD finger protein 7-like</fullName>
    </submittedName>
</protein>
<dbReference type="InterPro" id="IPR011011">
    <property type="entry name" value="Znf_FYVE_PHD"/>
</dbReference>
<dbReference type="PANTHER" id="PTHR12420:SF42">
    <property type="entry name" value="G2_M PHASE-SPECIFIC E3 UBIQUITIN-PROTEIN LIGASE"/>
    <property type="match status" value="1"/>
</dbReference>
<sequence>MAEEIDDNDFYRKNFSAGRGHGRPISHNCGLRNLQIKEDILMEVRRCHLLRCFYCQRLGANIGCCRKRCRRTFHTKCGYDNLTVSQFSGRYNSNYCHKHIPKYRIRLGTAGHCVICFESVVAKGHQGSVAVLSERLVPSPVPSEVRQFGGLLLQVPAVQRKGELELEPNAFADLMQRAEYCILPDCRIRPSATSAADLLYCILCGSNPMHTHCTFETASTYRCDDCIVIKPSVASGSDESDSEVDVFDRLAELLQRQRIRSPA</sequence>
<dbReference type="RefSeq" id="XP_041632973.2">
    <property type="nucleotide sequence ID" value="XM_041777039.2"/>
</dbReference>